<organism evidence="1 2">
    <name type="scientific">Peronosclerospora sorghi</name>
    <dbReference type="NCBI Taxonomy" id="230839"/>
    <lineage>
        <taxon>Eukaryota</taxon>
        <taxon>Sar</taxon>
        <taxon>Stramenopiles</taxon>
        <taxon>Oomycota</taxon>
        <taxon>Peronosporomycetes</taxon>
        <taxon>Peronosporales</taxon>
        <taxon>Peronosporaceae</taxon>
        <taxon>Peronosclerospora</taxon>
    </lineage>
</organism>
<gene>
    <name evidence="1" type="ORF">PsorP6_007336</name>
</gene>
<sequence length="220" mass="25050">MSKLLSDLIKLPHGPTFSPQTKLALGYVEQREAFAFLAPQKMRRKRRNQWQQRARGKAIMGNVFETQMRVRIRRQSLKQVVDDHKAHADCLTFDLESATSGDSQTSGNGVPHSFQVERLSSPCSESSHTVFPAINNRPTQQETAFVLKIHQPLTDAARFRLETLGQLDVARAVPTFVYRVFQAQRESACSRHATERSAGLYRLPRLRHNCRVNIPPRGFL</sequence>
<accession>A0ACC0W7I5</accession>
<reference evidence="1 2" key="1">
    <citation type="journal article" date="2022" name="bioRxiv">
        <title>The genome of the oomycete Peronosclerospora sorghi, a cosmopolitan pathogen of maize and sorghum, is inflated with dispersed pseudogenes.</title>
        <authorList>
            <person name="Fletcher K."/>
            <person name="Martin F."/>
            <person name="Isakeit T."/>
            <person name="Cavanaugh K."/>
            <person name="Magill C."/>
            <person name="Michelmore R."/>
        </authorList>
    </citation>
    <scope>NUCLEOTIDE SEQUENCE [LARGE SCALE GENOMIC DNA]</scope>
    <source>
        <strain evidence="1">P6</strain>
    </source>
</reference>
<evidence type="ECO:0000313" key="2">
    <source>
        <dbReference type="Proteomes" id="UP001163321"/>
    </source>
</evidence>
<keyword evidence="2" id="KW-1185">Reference proteome</keyword>
<evidence type="ECO:0000313" key="1">
    <source>
        <dbReference type="EMBL" id="KAI9914291.1"/>
    </source>
</evidence>
<dbReference type="EMBL" id="CM047582">
    <property type="protein sequence ID" value="KAI9914291.1"/>
    <property type="molecule type" value="Genomic_DNA"/>
</dbReference>
<proteinExistence type="predicted"/>
<dbReference type="Proteomes" id="UP001163321">
    <property type="component" value="Chromosome 3"/>
</dbReference>
<comment type="caution">
    <text evidence="1">The sequence shown here is derived from an EMBL/GenBank/DDBJ whole genome shotgun (WGS) entry which is preliminary data.</text>
</comment>
<protein>
    <submittedName>
        <fullName evidence="1">Uncharacterized protein</fullName>
    </submittedName>
</protein>
<name>A0ACC0W7I5_9STRA</name>